<evidence type="ECO:0000256" key="5">
    <source>
        <dbReference type="SAM" id="SignalP"/>
    </source>
</evidence>
<comment type="similarity">
    <text evidence="2">Belongs to the LppX/LprAFG lipoprotein family.</text>
</comment>
<name>A0ABW0N6X7_9ACTN</name>
<comment type="subcellular location">
    <subcellularLocation>
        <location evidence="1">Cell envelope</location>
    </subcellularLocation>
</comment>
<feature type="region of interest" description="Disordered" evidence="4">
    <location>
        <begin position="27"/>
        <end position="63"/>
    </location>
</feature>
<evidence type="ECO:0000256" key="4">
    <source>
        <dbReference type="SAM" id="MobiDB-lite"/>
    </source>
</evidence>
<dbReference type="EMBL" id="JBHSMD010000011">
    <property type="protein sequence ID" value="MFC5495776.1"/>
    <property type="molecule type" value="Genomic_DNA"/>
</dbReference>
<dbReference type="RefSeq" id="WP_345182337.1">
    <property type="nucleotide sequence ID" value="NZ_BAABFQ010000010.1"/>
</dbReference>
<protein>
    <submittedName>
        <fullName evidence="6">DUF6612 family protein</fullName>
    </submittedName>
</protein>
<feature type="compositionally biased region" description="Low complexity" evidence="4">
    <location>
        <begin position="29"/>
        <end position="62"/>
    </location>
</feature>
<feature type="signal peptide" evidence="5">
    <location>
        <begin position="1"/>
        <end position="26"/>
    </location>
</feature>
<evidence type="ECO:0000256" key="3">
    <source>
        <dbReference type="ARBA" id="ARBA00022475"/>
    </source>
</evidence>
<keyword evidence="5" id="KW-0732">Signal</keyword>
<evidence type="ECO:0000313" key="6">
    <source>
        <dbReference type="EMBL" id="MFC5495776.1"/>
    </source>
</evidence>
<keyword evidence="3" id="KW-0472">Membrane</keyword>
<dbReference type="PROSITE" id="PS51257">
    <property type="entry name" value="PROKAR_LIPOPROTEIN"/>
    <property type="match status" value="1"/>
</dbReference>
<dbReference type="SUPFAM" id="SSF89392">
    <property type="entry name" value="Prokaryotic lipoproteins and lipoprotein localization factors"/>
    <property type="match status" value="1"/>
</dbReference>
<accession>A0ABW0N6X7</accession>
<dbReference type="Gene3D" id="2.50.20.20">
    <property type="match status" value="1"/>
</dbReference>
<gene>
    <name evidence="6" type="ORF">ACFPKY_21905</name>
</gene>
<evidence type="ECO:0000256" key="1">
    <source>
        <dbReference type="ARBA" id="ARBA00004196"/>
    </source>
</evidence>
<proteinExistence type="inferred from homology"/>
<feature type="chain" id="PRO_5046910946" evidence="5">
    <location>
        <begin position="27"/>
        <end position="281"/>
    </location>
</feature>
<dbReference type="InterPro" id="IPR029046">
    <property type="entry name" value="LolA/LolB/LppX"/>
</dbReference>
<keyword evidence="3" id="KW-1003">Cell membrane</keyword>
<reference evidence="7" key="1">
    <citation type="journal article" date="2019" name="Int. J. Syst. Evol. Microbiol.">
        <title>The Global Catalogue of Microorganisms (GCM) 10K type strain sequencing project: providing services to taxonomists for standard genome sequencing and annotation.</title>
        <authorList>
            <consortium name="The Broad Institute Genomics Platform"/>
            <consortium name="The Broad Institute Genome Sequencing Center for Infectious Disease"/>
            <person name="Wu L."/>
            <person name="Ma J."/>
        </authorList>
    </citation>
    <scope>NUCLEOTIDE SEQUENCE [LARGE SCALE GENOMIC DNA]</scope>
    <source>
        <strain evidence="7">KACC 13778</strain>
    </source>
</reference>
<dbReference type="InterPro" id="IPR009830">
    <property type="entry name" value="LppX/LprAFG"/>
</dbReference>
<keyword evidence="7" id="KW-1185">Reference proteome</keyword>
<evidence type="ECO:0000313" key="7">
    <source>
        <dbReference type="Proteomes" id="UP001595956"/>
    </source>
</evidence>
<evidence type="ECO:0000256" key="2">
    <source>
        <dbReference type="ARBA" id="ARBA00009194"/>
    </source>
</evidence>
<dbReference type="Pfam" id="PF07161">
    <property type="entry name" value="LppX_LprAFG"/>
    <property type="match status" value="1"/>
</dbReference>
<comment type="caution">
    <text evidence="6">The sequence shown here is derived from an EMBL/GenBank/DDBJ whole genome shotgun (WGS) entry which is preliminary data.</text>
</comment>
<organism evidence="6 7">
    <name type="scientific">Nocardioides caricicola</name>
    <dbReference type="NCBI Taxonomy" id="634770"/>
    <lineage>
        <taxon>Bacteria</taxon>
        <taxon>Bacillati</taxon>
        <taxon>Actinomycetota</taxon>
        <taxon>Actinomycetes</taxon>
        <taxon>Propionibacteriales</taxon>
        <taxon>Nocardioidaceae</taxon>
        <taxon>Nocardioides</taxon>
    </lineage>
</organism>
<sequence length="281" mass="29802">MRRPLRPVRRTAAAAAVVLVVAGLSACNDSTTATDDPADPTTSAASESPSESATEEPPSGETVDTAEFLDTVLSGIEDATTAHVSMTMQGGPAQMTMEGDVDYAATPPEMSMSMTNSMLGEGGMEMRMVDGAMYMQMPQLGKGKWFKVPLGGPDSLLPGDLLDQMNPGQALEGMQDAVDDVTYVGEEDVDGETLHHYTMTVRSEAFRDLQKQFGGTGAADLPSAITYDIWLDGDDRMRKTEIAMGDLGSVTMTMSDWGEPVDIEAPPAADVVRMPGGMQMS</sequence>
<dbReference type="Proteomes" id="UP001595956">
    <property type="component" value="Unassembled WGS sequence"/>
</dbReference>